<evidence type="ECO:0000256" key="1">
    <source>
        <dbReference type="SAM" id="MobiDB-lite"/>
    </source>
</evidence>
<feature type="region of interest" description="Disordered" evidence="1">
    <location>
        <begin position="1"/>
        <end position="34"/>
    </location>
</feature>
<dbReference type="AlphaFoldDB" id="A0AB39SFE2"/>
<name>A0AB39SFE2_9ACTN</name>
<sequence>MEFGRERPGRRIERPTRKIEQVRPPLEPPGDRSIDNEIILSKPLLGGMREKPGLDLKGLAVDVGPLANEKQVLDNALAVIEGMEPPLTIERVNEKTKHLAITFHEIGAGEDSVIALTCPLEPGGATVYDAASVVITALHGDIDAALLQGVHADLKSDNSLAAGAARCVIGGFLIHMMPTSVIGKTVTMLSDAVRGMREKAEQKELEAEAAKDFMQTQGIAEWLRHREIDKNQPLTYEPMEPLEDHVGLYAPPTELYEKSTELPDESIDLPGFDDGPSFDL</sequence>
<feature type="region of interest" description="Disordered" evidence="1">
    <location>
        <begin position="259"/>
        <end position="280"/>
    </location>
</feature>
<dbReference type="EMBL" id="CP163440">
    <property type="protein sequence ID" value="XDQ64956.1"/>
    <property type="molecule type" value="Genomic_DNA"/>
</dbReference>
<organism evidence="2">
    <name type="scientific">Streptomyces sp. R35</name>
    <dbReference type="NCBI Taxonomy" id="3238630"/>
    <lineage>
        <taxon>Bacteria</taxon>
        <taxon>Bacillati</taxon>
        <taxon>Actinomycetota</taxon>
        <taxon>Actinomycetes</taxon>
        <taxon>Kitasatosporales</taxon>
        <taxon>Streptomycetaceae</taxon>
        <taxon>Streptomyces</taxon>
    </lineage>
</organism>
<protein>
    <submittedName>
        <fullName evidence="2">Uncharacterized protein</fullName>
    </submittedName>
</protein>
<reference evidence="2" key="1">
    <citation type="submission" date="2024-07" db="EMBL/GenBank/DDBJ databases">
        <authorList>
            <person name="Yu S.T."/>
        </authorList>
    </citation>
    <scope>NUCLEOTIDE SEQUENCE</scope>
    <source>
        <strain evidence="2">R35</strain>
    </source>
</reference>
<dbReference type="RefSeq" id="WP_369261488.1">
    <property type="nucleotide sequence ID" value="NZ_CP163440.1"/>
</dbReference>
<accession>A0AB39SFE2</accession>
<feature type="compositionally biased region" description="Basic and acidic residues" evidence="1">
    <location>
        <begin position="1"/>
        <end position="21"/>
    </location>
</feature>
<gene>
    <name evidence="2" type="ORF">AB5J50_31315</name>
</gene>
<evidence type="ECO:0000313" key="2">
    <source>
        <dbReference type="EMBL" id="XDQ64956.1"/>
    </source>
</evidence>
<proteinExistence type="predicted"/>